<dbReference type="EMBL" id="SEYY01006006">
    <property type="protein sequence ID" value="KAB7503029.1"/>
    <property type="molecule type" value="Genomic_DNA"/>
</dbReference>
<keyword evidence="3" id="KW-1185">Reference proteome</keyword>
<proteinExistence type="predicted"/>
<name>A0A5N5TA20_9CRUS</name>
<comment type="caution">
    <text evidence="2">The sequence shown here is derived from an EMBL/GenBank/DDBJ whole genome shotgun (WGS) entry which is preliminary data.</text>
</comment>
<feature type="region of interest" description="Disordered" evidence="1">
    <location>
        <begin position="1"/>
        <end position="152"/>
    </location>
</feature>
<protein>
    <submittedName>
        <fullName evidence="2">Uncharacterized protein</fullName>
    </submittedName>
</protein>
<evidence type="ECO:0000313" key="3">
    <source>
        <dbReference type="Proteomes" id="UP000326759"/>
    </source>
</evidence>
<feature type="compositionally biased region" description="Basic residues" evidence="1">
    <location>
        <begin position="40"/>
        <end position="52"/>
    </location>
</feature>
<evidence type="ECO:0000313" key="2">
    <source>
        <dbReference type="EMBL" id="KAB7503029.1"/>
    </source>
</evidence>
<feature type="compositionally biased region" description="Basic and acidic residues" evidence="1">
    <location>
        <begin position="88"/>
        <end position="116"/>
    </location>
</feature>
<feature type="compositionally biased region" description="Basic and acidic residues" evidence="1">
    <location>
        <begin position="53"/>
        <end position="78"/>
    </location>
</feature>
<reference evidence="2 3" key="1">
    <citation type="journal article" date="2019" name="PLoS Biol.">
        <title>Sex chromosomes control vertical transmission of feminizing Wolbachia symbionts in an isopod.</title>
        <authorList>
            <person name="Becking T."/>
            <person name="Chebbi M.A."/>
            <person name="Giraud I."/>
            <person name="Moumen B."/>
            <person name="Laverre T."/>
            <person name="Caubet Y."/>
            <person name="Peccoud J."/>
            <person name="Gilbert C."/>
            <person name="Cordaux R."/>
        </authorList>
    </citation>
    <scope>NUCLEOTIDE SEQUENCE [LARGE SCALE GENOMIC DNA]</scope>
    <source>
        <strain evidence="2">ANa2</strain>
        <tissue evidence="2">Whole body excluding digestive tract and cuticle</tissue>
    </source>
</reference>
<accession>A0A5N5TA20</accession>
<evidence type="ECO:0000256" key="1">
    <source>
        <dbReference type="SAM" id="MobiDB-lite"/>
    </source>
</evidence>
<dbReference type="OrthoDB" id="2021186at2759"/>
<sequence>MGKKRDRSALASPVATDPFLLDETGSLHVSGTEDEGPPGKKSKKHKKKKSSKKEKQDQGSDHSLNEGKSAEELAKETNVDENIFCDSDGTRLAHKTSDGSTEKGSKTPKSKSEKSKSSSSSKVKRKKDGGKAGDEDTDSEEERWLDAIESGKLEEVDDELKRMKNPRLMTARQRASDGEEIRWC</sequence>
<dbReference type="Proteomes" id="UP000326759">
    <property type="component" value="Unassembled WGS sequence"/>
</dbReference>
<dbReference type="AlphaFoldDB" id="A0A5N5TA20"/>
<organism evidence="2 3">
    <name type="scientific">Armadillidium nasatum</name>
    <dbReference type="NCBI Taxonomy" id="96803"/>
    <lineage>
        <taxon>Eukaryota</taxon>
        <taxon>Metazoa</taxon>
        <taxon>Ecdysozoa</taxon>
        <taxon>Arthropoda</taxon>
        <taxon>Crustacea</taxon>
        <taxon>Multicrustacea</taxon>
        <taxon>Malacostraca</taxon>
        <taxon>Eumalacostraca</taxon>
        <taxon>Peracarida</taxon>
        <taxon>Isopoda</taxon>
        <taxon>Oniscidea</taxon>
        <taxon>Crinocheta</taxon>
        <taxon>Armadillidiidae</taxon>
        <taxon>Armadillidium</taxon>
    </lineage>
</organism>
<gene>
    <name evidence="2" type="ORF">Anas_12629</name>
</gene>
<feature type="compositionally biased region" description="Basic and acidic residues" evidence="1">
    <location>
        <begin position="142"/>
        <end position="152"/>
    </location>
</feature>